<dbReference type="EMBL" id="JACHLR010000044">
    <property type="protein sequence ID" value="MBB4861015.1"/>
    <property type="molecule type" value="Genomic_DNA"/>
</dbReference>
<keyword evidence="2" id="KW-1185">Reference proteome</keyword>
<organism evidence="1 2">
    <name type="scientific">Novosphingobium chloroacetimidivorans</name>
    <dbReference type="NCBI Taxonomy" id="1428314"/>
    <lineage>
        <taxon>Bacteria</taxon>
        <taxon>Pseudomonadati</taxon>
        <taxon>Pseudomonadota</taxon>
        <taxon>Alphaproteobacteria</taxon>
        <taxon>Sphingomonadales</taxon>
        <taxon>Sphingomonadaceae</taxon>
        <taxon>Novosphingobium</taxon>
    </lineage>
</organism>
<name>A0A7W7KEG8_9SPHN</name>
<evidence type="ECO:0000313" key="2">
    <source>
        <dbReference type="Proteomes" id="UP000555448"/>
    </source>
</evidence>
<dbReference type="AlphaFoldDB" id="A0A7W7KEG8"/>
<reference evidence="1 2" key="1">
    <citation type="submission" date="2020-08" db="EMBL/GenBank/DDBJ databases">
        <title>Functional genomics of gut bacteria from endangered species of beetles.</title>
        <authorList>
            <person name="Carlos-Shanley C."/>
        </authorList>
    </citation>
    <scope>NUCLEOTIDE SEQUENCE [LARGE SCALE GENOMIC DNA]</scope>
    <source>
        <strain evidence="1 2">S00245</strain>
    </source>
</reference>
<dbReference type="RefSeq" id="WP_184250668.1">
    <property type="nucleotide sequence ID" value="NZ_JACHLR010000044.1"/>
</dbReference>
<accession>A0A7W7KEG8</accession>
<dbReference type="Proteomes" id="UP000555448">
    <property type="component" value="Unassembled WGS sequence"/>
</dbReference>
<sequence>MIIAMEPLADSAHRGTALTAWSEKGFSDSAMGASQGSFTSKKQFLVDADGDLNALRLTSR</sequence>
<gene>
    <name evidence="1" type="ORF">HNO88_004363</name>
</gene>
<protein>
    <submittedName>
        <fullName evidence="1">Uncharacterized protein</fullName>
    </submittedName>
</protein>
<comment type="caution">
    <text evidence="1">The sequence shown here is derived from an EMBL/GenBank/DDBJ whole genome shotgun (WGS) entry which is preliminary data.</text>
</comment>
<proteinExistence type="predicted"/>
<evidence type="ECO:0000313" key="1">
    <source>
        <dbReference type="EMBL" id="MBB4861015.1"/>
    </source>
</evidence>